<evidence type="ECO:0000256" key="6">
    <source>
        <dbReference type="ARBA" id="ARBA00022692"/>
    </source>
</evidence>
<evidence type="ECO:0000256" key="5">
    <source>
        <dbReference type="ARBA" id="ARBA00022598"/>
    </source>
</evidence>
<dbReference type="KEGG" id="btab:109031476"/>
<dbReference type="FunFam" id="3.40.50.12780:FF:000005">
    <property type="entry name" value="Solute carrier family 27 member 6"/>
    <property type="match status" value="1"/>
</dbReference>
<evidence type="ECO:0000256" key="4">
    <source>
        <dbReference type="ARBA" id="ARBA00022475"/>
    </source>
</evidence>
<evidence type="ECO:0000256" key="17">
    <source>
        <dbReference type="SAM" id="Phobius"/>
    </source>
</evidence>
<comment type="catalytic activity">
    <reaction evidence="14">
        <text>a very long-chain fatty acid + ATP + CoA = a very long-chain fatty acyl-CoA + AMP + diphosphate</text>
        <dbReference type="Rhea" id="RHEA:54536"/>
        <dbReference type="ChEBI" id="CHEBI:30616"/>
        <dbReference type="ChEBI" id="CHEBI:33019"/>
        <dbReference type="ChEBI" id="CHEBI:57287"/>
        <dbReference type="ChEBI" id="CHEBI:58950"/>
        <dbReference type="ChEBI" id="CHEBI:138261"/>
        <dbReference type="ChEBI" id="CHEBI:456215"/>
    </reaction>
    <physiologicalReaction direction="left-to-right" evidence="14">
        <dbReference type="Rhea" id="RHEA:54537"/>
    </physiologicalReaction>
</comment>
<evidence type="ECO:0000313" key="21">
    <source>
        <dbReference type="Proteomes" id="UP001152759"/>
    </source>
</evidence>
<comment type="similarity">
    <text evidence="2">Belongs to the ATP-dependent AMP-binding enzyme family.</text>
</comment>
<keyword evidence="7" id="KW-0547">Nucleotide-binding</keyword>
<dbReference type="Proteomes" id="UP001152759">
    <property type="component" value="Chromosome 5"/>
</dbReference>
<dbReference type="InterPro" id="IPR020845">
    <property type="entry name" value="AMP-binding_CS"/>
</dbReference>
<dbReference type="GO" id="GO:0005886">
    <property type="term" value="C:plasma membrane"/>
    <property type="evidence" value="ECO:0007669"/>
    <property type="project" value="UniProtKB-SubCell"/>
</dbReference>
<keyword evidence="8" id="KW-0443">Lipid metabolism</keyword>
<evidence type="ECO:0000256" key="12">
    <source>
        <dbReference type="ARBA" id="ARBA00024484"/>
    </source>
</evidence>
<evidence type="ECO:0000256" key="9">
    <source>
        <dbReference type="ARBA" id="ARBA00022840"/>
    </source>
</evidence>
<keyword evidence="21" id="KW-1185">Reference proteome</keyword>
<dbReference type="PANTHER" id="PTHR43107:SF15">
    <property type="entry name" value="FATTY ACID TRANSPORT PROTEIN 3, ISOFORM A"/>
    <property type="match status" value="1"/>
</dbReference>
<evidence type="ECO:0000256" key="14">
    <source>
        <dbReference type="ARBA" id="ARBA00036527"/>
    </source>
</evidence>
<keyword evidence="8" id="KW-0276">Fatty acid metabolism</keyword>
<gene>
    <name evidence="20" type="ORF">BEMITA_LOCUS9457</name>
</gene>
<dbReference type="PANTHER" id="PTHR43107">
    <property type="entry name" value="LONG-CHAIN FATTY ACID TRANSPORT PROTEIN"/>
    <property type="match status" value="1"/>
</dbReference>
<dbReference type="PROSITE" id="PS00455">
    <property type="entry name" value="AMP_BINDING"/>
    <property type="match status" value="1"/>
</dbReference>
<feature type="domain" description="AMP-dependent synthetase/ligase" evidence="18">
    <location>
        <begin position="82"/>
        <end position="437"/>
    </location>
</feature>
<dbReference type="GO" id="GO:0004467">
    <property type="term" value="F:long-chain fatty acid-CoA ligase activity"/>
    <property type="evidence" value="ECO:0007669"/>
    <property type="project" value="UniProtKB-EC"/>
</dbReference>
<dbReference type="InterPro" id="IPR000873">
    <property type="entry name" value="AMP-dep_synth/lig_dom"/>
</dbReference>
<keyword evidence="10 17" id="KW-1133">Transmembrane helix</keyword>
<organism evidence="20 21">
    <name type="scientific">Bemisia tabaci</name>
    <name type="common">Sweetpotato whitefly</name>
    <name type="synonym">Aleurodes tabaci</name>
    <dbReference type="NCBI Taxonomy" id="7038"/>
    <lineage>
        <taxon>Eukaryota</taxon>
        <taxon>Metazoa</taxon>
        <taxon>Ecdysozoa</taxon>
        <taxon>Arthropoda</taxon>
        <taxon>Hexapoda</taxon>
        <taxon>Insecta</taxon>
        <taxon>Pterygota</taxon>
        <taxon>Neoptera</taxon>
        <taxon>Paraneoptera</taxon>
        <taxon>Hemiptera</taxon>
        <taxon>Sternorrhyncha</taxon>
        <taxon>Aleyrodoidea</taxon>
        <taxon>Aleyrodidae</taxon>
        <taxon>Aleyrodinae</taxon>
        <taxon>Bemisia</taxon>
    </lineage>
</organism>
<dbReference type="Pfam" id="PF13193">
    <property type="entry name" value="AMP-binding_C"/>
    <property type="match status" value="1"/>
</dbReference>
<dbReference type="InterPro" id="IPR042099">
    <property type="entry name" value="ANL_N_sf"/>
</dbReference>
<evidence type="ECO:0000259" key="19">
    <source>
        <dbReference type="Pfam" id="PF13193"/>
    </source>
</evidence>
<proteinExistence type="inferred from homology"/>
<dbReference type="SUPFAM" id="SSF56801">
    <property type="entry name" value="Acetyl-CoA synthetase-like"/>
    <property type="match status" value="1"/>
</dbReference>
<dbReference type="GO" id="GO:0005524">
    <property type="term" value="F:ATP binding"/>
    <property type="evidence" value="ECO:0007669"/>
    <property type="project" value="UniProtKB-KW"/>
</dbReference>
<dbReference type="GO" id="GO:0005789">
    <property type="term" value="C:endoplasmic reticulum membrane"/>
    <property type="evidence" value="ECO:0007669"/>
    <property type="project" value="TreeGrafter"/>
</dbReference>
<evidence type="ECO:0000256" key="2">
    <source>
        <dbReference type="ARBA" id="ARBA00006432"/>
    </source>
</evidence>
<evidence type="ECO:0000313" key="20">
    <source>
        <dbReference type="EMBL" id="CAH0772898.1"/>
    </source>
</evidence>
<evidence type="ECO:0000256" key="1">
    <source>
        <dbReference type="ARBA" id="ARBA00004651"/>
    </source>
</evidence>
<reference evidence="20" key="1">
    <citation type="submission" date="2021-12" db="EMBL/GenBank/DDBJ databases">
        <authorList>
            <person name="King R."/>
        </authorList>
    </citation>
    <scope>NUCLEOTIDE SEQUENCE</scope>
</reference>
<dbReference type="Gene3D" id="3.30.300.30">
    <property type="match status" value="1"/>
</dbReference>
<dbReference type="Pfam" id="PF00501">
    <property type="entry name" value="AMP-binding"/>
    <property type="match status" value="1"/>
</dbReference>
<evidence type="ECO:0000256" key="11">
    <source>
        <dbReference type="ARBA" id="ARBA00023136"/>
    </source>
</evidence>
<keyword evidence="5" id="KW-0436">Ligase</keyword>
<keyword evidence="9" id="KW-0067">ATP-binding</keyword>
<dbReference type="FunFam" id="3.30.300.30:FF:000002">
    <property type="entry name" value="Long-chain fatty acid transport protein 1"/>
    <property type="match status" value="1"/>
</dbReference>
<evidence type="ECO:0000256" key="7">
    <source>
        <dbReference type="ARBA" id="ARBA00022741"/>
    </source>
</evidence>
<evidence type="ECO:0000256" key="13">
    <source>
        <dbReference type="ARBA" id="ARBA00026121"/>
    </source>
</evidence>
<accession>A0A9P0C5U0</accession>
<dbReference type="EMBL" id="OU963866">
    <property type="protein sequence ID" value="CAH0772898.1"/>
    <property type="molecule type" value="Genomic_DNA"/>
</dbReference>
<dbReference type="InterPro" id="IPR045851">
    <property type="entry name" value="AMP-bd_C_sf"/>
</dbReference>
<dbReference type="GO" id="GO:0044539">
    <property type="term" value="P:long-chain fatty acid import into cell"/>
    <property type="evidence" value="ECO:0007669"/>
    <property type="project" value="TreeGrafter"/>
</dbReference>
<evidence type="ECO:0000256" key="10">
    <source>
        <dbReference type="ARBA" id="ARBA00022989"/>
    </source>
</evidence>
<comment type="subcellular location">
    <subcellularLocation>
        <location evidence="1">Cell membrane</location>
        <topology evidence="1">Multi-pass membrane protein</topology>
    </subcellularLocation>
</comment>
<evidence type="ECO:0000259" key="18">
    <source>
        <dbReference type="Pfam" id="PF00501"/>
    </source>
</evidence>
<comment type="catalytic activity">
    <reaction evidence="16">
        <text>tetracosanoate + ATP + CoA = tetracosanoyl-CoA + AMP + diphosphate</text>
        <dbReference type="Rhea" id="RHEA:33639"/>
        <dbReference type="ChEBI" id="CHEBI:30616"/>
        <dbReference type="ChEBI" id="CHEBI:31014"/>
        <dbReference type="ChEBI" id="CHEBI:33019"/>
        <dbReference type="ChEBI" id="CHEBI:57287"/>
        <dbReference type="ChEBI" id="CHEBI:65052"/>
        <dbReference type="ChEBI" id="CHEBI:456215"/>
    </reaction>
    <physiologicalReaction direction="left-to-right" evidence="16">
        <dbReference type="Rhea" id="RHEA:33640"/>
    </physiologicalReaction>
</comment>
<feature type="domain" description="AMP-binding enzyme C-terminal" evidence="19">
    <location>
        <begin position="526"/>
        <end position="601"/>
    </location>
</feature>
<feature type="transmembrane region" description="Helical" evidence="17">
    <location>
        <begin position="6"/>
        <end position="39"/>
    </location>
</feature>
<sequence length="649" mass="72821">MGSKQQYIAASVALVVCSLAFSRTWFQIIAFAVCWSLIYKRKQVVRIWKTLPRDLRFVKDAAHFLALMRYYQFKNCTIIDLFHRQLEKQPDKKILKHLETSWTYQELEDYSNRVANYFQKQGIKRGDTVCLFMEGCPEYVAIWLGFCKLGAATALINTNLRQATLTHSINVVAGKHIIYGAELTDALKEIAGSVSDAKYYGLKGNRPDNHGRTLLEGSIPLDANLLEASKEPQPAAELKKTKITDKFLYIYTSGTTGMPKAAIMTYIRAMFMFHGPHILLHMSEDDVVYTPLPLYHTAGGILGICQALCMGCTVVIKTKFSVSNFWTDCAKYKCTVAQYIGEMCRYLLAGPVKPEETQHNVRLIVGNGLRAQIWEQFVKRFNIKQVGEFYGATESNCNIINADNTVGAVGFIPWFVKPIYSATLIRVDPDTSEPLRDERGLCIPCKEGEPGLLIGLINNRKAESAFHGYADKKASESKILQDVFAKGQSAFNSGDILICDELGYFYFKDRTGDTFRWRGENVATSEVEAVISNVIQLNDAVVYGVEINNVEGKAGMAAVVDPEKKVDLKQLAEGIKKSLPTYARPLFLRIMENVNLTATFKLKKTELVADGFNPAKISDPLYFADLKTGEFQPLTQQVYDDIQSGKIRL</sequence>
<dbReference type="Gene3D" id="3.40.50.12780">
    <property type="entry name" value="N-terminal domain of ligase-like"/>
    <property type="match status" value="1"/>
</dbReference>
<dbReference type="EC" id="6.2.1.3" evidence="13"/>
<protein>
    <recommendedName>
        <fullName evidence="13">long-chain-fatty-acid--CoA ligase</fullName>
        <ecNumber evidence="13">6.2.1.3</ecNumber>
    </recommendedName>
    <alternativeName>
        <fullName evidence="15">Long-chain-fatty-acid--CoA ligase</fullName>
    </alternativeName>
</protein>
<evidence type="ECO:0000256" key="15">
    <source>
        <dbReference type="ARBA" id="ARBA00041297"/>
    </source>
</evidence>
<keyword evidence="4" id="KW-1003">Cell membrane</keyword>
<evidence type="ECO:0000256" key="16">
    <source>
        <dbReference type="ARBA" id="ARBA00048666"/>
    </source>
</evidence>
<name>A0A9P0C5U0_BEMTA</name>
<keyword evidence="11 17" id="KW-0472">Membrane</keyword>
<dbReference type="GO" id="GO:0005324">
    <property type="term" value="F:long-chain fatty acid transmembrane transporter activity"/>
    <property type="evidence" value="ECO:0007669"/>
    <property type="project" value="TreeGrafter"/>
</dbReference>
<keyword evidence="3" id="KW-0813">Transport</keyword>
<dbReference type="InterPro" id="IPR025110">
    <property type="entry name" value="AMP-bd_C"/>
</dbReference>
<comment type="catalytic activity">
    <reaction evidence="12">
        <text>a long-chain fatty acid + ATP + CoA = a long-chain fatty acyl-CoA + AMP + diphosphate</text>
        <dbReference type="Rhea" id="RHEA:15421"/>
        <dbReference type="ChEBI" id="CHEBI:30616"/>
        <dbReference type="ChEBI" id="CHEBI:33019"/>
        <dbReference type="ChEBI" id="CHEBI:57287"/>
        <dbReference type="ChEBI" id="CHEBI:57560"/>
        <dbReference type="ChEBI" id="CHEBI:83139"/>
        <dbReference type="ChEBI" id="CHEBI:456215"/>
        <dbReference type="EC" id="6.2.1.3"/>
    </reaction>
    <physiologicalReaction direction="left-to-right" evidence="12">
        <dbReference type="Rhea" id="RHEA:15422"/>
    </physiologicalReaction>
</comment>
<evidence type="ECO:0000256" key="8">
    <source>
        <dbReference type="ARBA" id="ARBA00022832"/>
    </source>
</evidence>
<keyword evidence="6 17" id="KW-0812">Transmembrane</keyword>
<evidence type="ECO:0000256" key="3">
    <source>
        <dbReference type="ARBA" id="ARBA00022448"/>
    </source>
</evidence>
<dbReference type="NCBIfam" id="NF006134">
    <property type="entry name" value="PRK08279.1"/>
    <property type="match status" value="1"/>
</dbReference>
<dbReference type="AlphaFoldDB" id="A0A9P0C5U0"/>